<dbReference type="Proteomes" id="UP000467252">
    <property type="component" value="Chromosome"/>
</dbReference>
<dbReference type="InterPro" id="IPR036388">
    <property type="entry name" value="WH-like_DNA-bd_sf"/>
</dbReference>
<protein>
    <recommendedName>
        <fullName evidence="1">HTH luxR-type domain-containing protein</fullName>
    </recommendedName>
</protein>
<dbReference type="Gene3D" id="1.10.10.10">
    <property type="entry name" value="Winged helix-like DNA-binding domain superfamily/Winged helix DNA-binding domain"/>
    <property type="match status" value="1"/>
</dbReference>
<sequence>MVRVVPVSATGTPAALVIVVDPDRNPLPTVEALIRRYGLTRTEAEVARRVLDGDGLGPIARERSVSITTIRTHMKHIFEKTGTRRQAELVRLILGATTS</sequence>
<gene>
    <name evidence="2" type="ORF">MPUL_09570</name>
</gene>
<evidence type="ECO:0000259" key="1">
    <source>
        <dbReference type="SMART" id="SM00421"/>
    </source>
</evidence>
<keyword evidence="3" id="KW-1185">Reference proteome</keyword>
<dbReference type="SMART" id="SM00421">
    <property type="entry name" value="HTH_LUXR"/>
    <property type="match status" value="1"/>
</dbReference>
<accession>A0A7I7UGJ5</accession>
<dbReference type="PRINTS" id="PR00038">
    <property type="entry name" value="HTHLUXR"/>
</dbReference>
<dbReference type="AlphaFoldDB" id="A0A7I7UGJ5"/>
<name>A0A7I7UGJ5_MYCPV</name>
<dbReference type="GO" id="GO:0006355">
    <property type="term" value="P:regulation of DNA-templated transcription"/>
    <property type="evidence" value="ECO:0007669"/>
    <property type="project" value="InterPro"/>
</dbReference>
<evidence type="ECO:0000313" key="3">
    <source>
        <dbReference type="Proteomes" id="UP000467252"/>
    </source>
</evidence>
<organism evidence="2 3">
    <name type="scientific">Mycolicibacterium pulveris</name>
    <name type="common">Mycobacterium pulveris</name>
    <dbReference type="NCBI Taxonomy" id="36813"/>
    <lineage>
        <taxon>Bacteria</taxon>
        <taxon>Bacillati</taxon>
        <taxon>Actinomycetota</taxon>
        <taxon>Actinomycetes</taxon>
        <taxon>Mycobacteriales</taxon>
        <taxon>Mycobacteriaceae</taxon>
        <taxon>Mycolicibacterium</taxon>
    </lineage>
</organism>
<evidence type="ECO:0000313" key="2">
    <source>
        <dbReference type="EMBL" id="BBY79799.1"/>
    </source>
</evidence>
<dbReference type="Pfam" id="PF00196">
    <property type="entry name" value="GerE"/>
    <property type="match status" value="1"/>
</dbReference>
<dbReference type="GO" id="GO:0003677">
    <property type="term" value="F:DNA binding"/>
    <property type="evidence" value="ECO:0007669"/>
    <property type="project" value="InterPro"/>
</dbReference>
<proteinExistence type="predicted"/>
<dbReference type="EMBL" id="AP022599">
    <property type="protein sequence ID" value="BBY79799.1"/>
    <property type="molecule type" value="Genomic_DNA"/>
</dbReference>
<reference evidence="2 3" key="1">
    <citation type="journal article" date="2019" name="Emerg. Microbes Infect.">
        <title>Comprehensive subspecies identification of 175 nontuberculous mycobacteria species based on 7547 genomic profiles.</title>
        <authorList>
            <person name="Matsumoto Y."/>
            <person name="Kinjo T."/>
            <person name="Motooka D."/>
            <person name="Nabeya D."/>
            <person name="Jung N."/>
            <person name="Uechi K."/>
            <person name="Horii T."/>
            <person name="Iida T."/>
            <person name="Fujita J."/>
            <person name="Nakamura S."/>
        </authorList>
    </citation>
    <scope>NUCLEOTIDE SEQUENCE [LARGE SCALE GENOMIC DNA]</scope>
    <source>
        <strain evidence="2 3">JCM 6370</strain>
    </source>
</reference>
<dbReference type="SUPFAM" id="SSF46894">
    <property type="entry name" value="C-terminal effector domain of the bipartite response regulators"/>
    <property type="match status" value="1"/>
</dbReference>
<dbReference type="InterPro" id="IPR016032">
    <property type="entry name" value="Sig_transdc_resp-reg_C-effctor"/>
</dbReference>
<feature type="domain" description="HTH luxR-type" evidence="1">
    <location>
        <begin position="36"/>
        <end position="93"/>
    </location>
</feature>
<dbReference type="InterPro" id="IPR000792">
    <property type="entry name" value="Tscrpt_reg_LuxR_C"/>
</dbReference>